<feature type="compositionally biased region" description="Polar residues" evidence="1">
    <location>
        <begin position="21"/>
        <end position="38"/>
    </location>
</feature>
<feature type="region of interest" description="Disordered" evidence="1">
    <location>
        <begin position="21"/>
        <end position="72"/>
    </location>
</feature>
<name>V9SEQ6_9VIRU</name>
<evidence type="ECO:0000313" key="2">
    <source>
        <dbReference type="EMBL" id="AHC54791.1"/>
    </source>
</evidence>
<sequence length="151" mass="16726">MATNALDMTSLINAVLSSITQQHQRNNTPQTNNEQIDISNIFGPSPPVPAPIPPQRSSNSVDSALRSRRSQPYCSVTPRDRKLLMSLGFYLLTLEKRGELSTNVVENLNGVFSNIEEFPYKLFRDNALGNVETVLGEEDGTLDVFDSLVDN</sequence>
<reference evidence="2 3" key="1">
    <citation type="journal article" date="2014" name="Arch. Virol.">
        <title>Complete genome sequence of Tunisvirus, a new member of the proposed family Marseilleviridae.</title>
        <authorList>
            <person name="Aherfi S."/>
            <person name="Boughalmi M."/>
            <person name="Pagnier I."/>
            <person name="Fournous G."/>
            <person name="La Scola B."/>
            <person name="Raoult D."/>
            <person name="Colson P."/>
        </authorList>
    </citation>
    <scope>NUCLEOTIDE SEQUENCE [LARGE SCALE GENOMIC DNA]</scope>
    <source>
        <strain evidence="2 3">U484</strain>
    </source>
</reference>
<dbReference type="EMBL" id="KF483846">
    <property type="protein sequence ID" value="AHC54791.1"/>
    <property type="molecule type" value="Genomic_DNA"/>
</dbReference>
<accession>V9SEQ6</accession>
<dbReference type="Proteomes" id="UP000232615">
    <property type="component" value="Segment"/>
</dbReference>
<gene>
    <name evidence="2" type="ORF">TNS_ORF73</name>
</gene>
<evidence type="ECO:0000313" key="3">
    <source>
        <dbReference type="Proteomes" id="UP000232615"/>
    </source>
</evidence>
<organism evidence="2 3">
    <name type="scientific">Tunisvirus fontaine2</name>
    <dbReference type="NCBI Taxonomy" id="1421067"/>
    <lineage>
        <taxon>Viruses</taxon>
        <taxon>Varidnaviria</taxon>
        <taxon>Bamfordvirae</taxon>
        <taxon>Nucleocytoviricota</taxon>
        <taxon>Megaviricetes</taxon>
        <taxon>Pimascovirales</taxon>
        <taxon>Pimascovirales incertae sedis</taxon>
        <taxon>Marseilleviridae</taxon>
        <taxon>Losannavirus</taxon>
        <taxon>Losannavirus tunisense</taxon>
    </lineage>
</organism>
<proteinExistence type="predicted"/>
<protein>
    <submittedName>
        <fullName evidence="2">Uncharacterized protein</fullName>
    </submittedName>
</protein>
<evidence type="ECO:0000256" key="1">
    <source>
        <dbReference type="SAM" id="MobiDB-lite"/>
    </source>
</evidence>
<feature type="compositionally biased region" description="Pro residues" evidence="1">
    <location>
        <begin position="44"/>
        <end position="54"/>
    </location>
</feature>
<keyword evidence="3" id="KW-1185">Reference proteome</keyword>